<reference evidence="1 2" key="1">
    <citation type="journal article" date="2022" name="bioRxiv">
        <title>The genome of the oomycete Peronosclerospora sorghi, a cosmopolitan pathogen of maize and sorghum, is inflated with dispersed pseudogenes.</title>
        <authorList>
            <person name="Fletcher K."/>
            <person name="Martin F."/>
            <person name="Isakeit T."/>
            <person name="Cavanaugh K."/>
            <person name="Magill C."/>
            <person name="Michelmore R."/>
        </authorList>
    </citation>
    <scope>NUCLEOTIDE SEQUENCE [LARGE SCALE GENOMIC DNA]</scope>
    <source>
        <strain evidence="1">P6</strain>
    </source>
</reference>
<accession>A0ACC0WHM9</accession>
<protein>
    <submittedName>
        <fullName evidence="1">Uncharacterized protein</fullName>
    </submittedName>
</protein>
<organism evidence="1 2">
    <name type="scientific">Peronosclerospora sorghi</name>
    <dbReference type="NCBI Taxonomy" id="230839"/>
    <lineage>
        <taxon>Eukaryota</taxon>
        <taxon>Sar</taxon>
        <taxon>Stramenopiles</taxon>
        <taxon>Oomycota</taxon>
        <taxon>Peronosporomycetes</taxon>
        <taxon>Peronosporales</taxon>
        <taxon>Peronosporaceae</taxon>
        <taxon>Peronosclerospora</taxon>
    </lineage>
</organism>
<gene>
    <name evidence="1" type="ORF">PsorP6_011741</name>
</gene>
<sequence>MELLNNAPISSGDHGTRERATISIWRMGHGSCKGLHEENSLVATTRLKPAAKLSSGCEATVLKFFTSSGIHYVKDIQRPTSSN</sequence>
<evidence type="ECO:0000313" key="2">
    <source>
        <dbReference type="Proteomes" id="UP001163321"/>
    </source>
</evidence>
<evidence type="ECO:0000313" key="1">
    <source>
        <dbReference type="EMBL" id="KAI9918370.1"/>
    </source>
</evidence>
<dbReference type="EMBL" id="CM047591">
    <property type="protein sequence ID" value="KAI9918370.1"/>
    <property type="molecule type" value="Genomic_DNA"/>
</dbReference>
<keyword evidence="2" id="KW-1185">Reference proteome</keyword>
<dbReference type="Proteomes" id="UP001163321">
    <property type="component" value="Chromosome 12"/>
</dbReference>
<comment type="caution">
    <text evidence="1">The sequence shown here is derived from an EMBL/GenBank/DDBJ whole genome shotgun (WGS) entry which is preliminary data.</text>
</comment>
<proteinExistence type="predicted"/>
<name>A0ACC0WHM9_9STRA</name>